<dbReference type="Pfam" id="PF07833">
    <property type="entry name" value="Cu_amine_oxidN1"/>
    <property type="match status" value="1"/>
</dbReference>
<sequence length="306" mass="35323">MKQWKRFLIMGAVLGSTFTAGVYAEDILQRVEAYLRPDFNIVVDGKPVKLEGPTLVYQDKSYLPLKELGNMLGANILWKSDNKTIYINSRINSEQPTEDKDATYEEFTLRSPASQWVTYLGADYPLLTVYSDKGSGVYYRLSDLKRMGIDTEGLKKNREKLTGVLYVSDAEARKRWRQAPSVSRQNKENYIIANEVNTEKLAKLKEYVKSTANFTIKDYYYSTKPIMIEKIDGEDRYEYLVYQTMSGRGNGFNINQSHYFRAILRLDKQGFGDNLTYSVNVETRTDLNDELDRKINQASQQSDEQK</sequence>
<accession>A0ABW3UR57</accession>
<protein>
    <submittedName>
        <fullName evidence="2">Stalk domain-containing protein</fullName>
    </submittedName>
</protein>
<keyword evidence="3" id="KW-1185">Reference proteome</keyword>
<reference evidence="3" key="1">
    <citation type="journal article" date="2019" name="Int. J. Syst. Evol. Microbiol.">
        <title>The Global Catalogue of Microorganisms (GCM) 10K type strain sequencing project: providing services to taxonomists for standard genome sequencing and annotation.</title>
        <authorList>
            <consortium name="The Broad Institute Genomics Platform"/>
            <consortium name="The Broad Institute Genome Sequencing Center for Infectious Disease"/>
            <person name="Wu L."/>
            <person name="Ma J."/>
        </authorList>
    </citation>
    <scope>NUCLEOTIDE SEQUENCE [LARGE SCALE GENOMIC DNA]</scope>
    <source>
        <strain evidence="3">CCUG 53270</strain>
    </source>
</reference>
<comment type="caution">
    <text evidence="2">The sequence shown here is derived from an EMBL/GenBank/DDBJ whole genome shotgun (WGS) entry which is preliminary data.</text>
</comment>
<name>A0ABW3UR57_9BACL</name>
<evidence type="ECO:0000259" key="1">
    <source>
        <dbReference type="Pfam" id="PF07833"/>
    </source>
</evidence>
<dbReference type="InterPro" id="IPR012854">
    <property type="entry name" value="Cu_amine_oxidase-like_N"/>
</dbReference>
<gene>
    <name evidence="2" type="ORF">ACFQ4B_24200</name>
</gene>
<organism evidence="2 3">
    <name type="scientific">Paenibacillus vulneris</name>
    <dbReference type="NCBI Taxonomy" id="1133364"/>
    <lineage>
        <taxon>Bacteria</taxon>
        <taxon>Bacillati</taxon>
        <taxon>Bacillota</taxon>
        <taxon>Bacilli</taxon>
        <taxon>Bacillales</taxon>
        <taxon>Paenibacillaceae</taxon>
        <taxon>Paenibacillus</taxon>
    </lineage>
</organism>
<proteinExistence type="predicted"/>
<dbReference type="EMBL" id="JBHTLU010000034">
    <property type="protein sequence ID" value="MFD1223228.1"/>
    <property type="molecule type" value="Genomic_DNA"/>
</dbReference>
<evidence type="ECO:0000313" key="2">
    <source>
        <dbReference type="EMBL" id="MFD1223228.1"/>
    </source>
</evidence>
<dbReference type="RefSeq" id="WP_345590544.1">
    <property type="nucleotide sequence ID" value="NZ_BAABJG010000022.1"/>
</dbReference>
<feature type="domain" description="Copper amine oxidase-like N-terminal" evidence="1">
    <location>
        <begin position="42"/>
        <end position="88"/>
    </location>
</feature>
<dbReference type="Proteomes" id="UP001597180">
    <property type="component" value="Unassembled WGS sequence"/>
</dbReference>
<evidence type="ECO:0000313" key="3">
    <source>
        <dbReference type="Proteomes" id="UP001597180"/>
    </source>
</evidence>